<feature type="region of interest" description="Disordered" evidence="1">
    <location>
        <begin position="242"/>
        <end position="264"/>
    </location>
</feature>
<sequence length="358" mass="39459">MANTQGRIKIGESGPDSGTAYRAFGPNLNDTTTLGLNDEKRTDDMARLGIARLSLWLPHLNSHLPRGGKKRSEEPCPFLATARPAKRPCLPTSPYGLAPEQDERAQATTDSEASDTALSDTSTALPHRSPRAAGDRGGTCPSPTTKPQSPTPPFPCPYLLQNPQSHFRCYRHEFSAPTSVIRHLSTHHRRPPYCPVCGQTFLSHAACDRHIVARSCTLTAAPPVVGGLTEEQVDRLLALEDNRPSAPEQPDPQQHGRQHAGRPGEPERYRAIWDVVFPGTVMPGLADPESAWVLVRELKAWWAEEGDDLVCNYVDVEGKGLEEGSENRKVEVWKELVLERMAERLLVGGDGEEKREEH</sequence>
<dbReference type="EMBL" id="BAAFSV010000003">
    <property type="protein sequence ID" value="GAB1316355.1"/>
    <property type="molecule type" value="Genomic_DNA"/>
</dbReference>
<feature type="region of interest" description="Disordered" evidence="1">
    <location>
        <begin position="1"/>
        <end position="22"/>
    </location>
</feature>
<evidence type="ECO:0008006" key="4">
    <source>
        <dbReference type="Google" id="ProtNLM"/>
    </source>
</evidence>
<dbReference type="Proteomes" id="UP001628179">
    <property type="component" value="Unassembled WGS sequence"/>
</dbReference>
<comment type="caution">
    <text evidence="2">The sequence shown here is derived from an EMBL/GenBank/DDBJ whole genome shotgun (WGS) entry which is preliminary data.</text>
</comment>
<evidence type="ECO:0000313" key="3">
    <source>
        <dbReference type="Proteomes" id="UP001628179"/>
    </source>
</evidence>
<reference evidence="2 3" key="1">
    <citation type="submission" date="2024-09" db="EMBL/GenBank/DDBJ databases">
        <title>Itraconazole resistance in Madurella fahalii resulting from another homologue of gene encoding cytochrome P450 14-alpha sterol demethylase (CYP51).</title>
        <authorList>
            <person name="Yoshioka I."/>
            <person name="Fahal A.H."/>
            <person name="Kaneko S."/>
            <person name="Yaguchi T."/>
        </authorList>
    </citation>
    <scope>NUCLEOTIDE SEQUENCE [LARGE SCALE GENOMIC DNA]</scope>
    <source>
        <strain evidence="2 3">IFM 68171</strain>
    </source>
</reference>
<protein>
    <recommendedName>
        <fullName evidence="4">C2H2-type domain-containing protein</fullName>
    </recommendedName>
</protein>
<feature type="region of interest" description="Disordered" evidence="1">
    <location>
        <begin position="84"/>
        <end position="153"/>
    </location>
</feature>
<evidence type="ECO:0000313" key="2">
    <source>
        <dbReference type="EMBL" id="GAB1316355.1"/>
    </source>
</evidence>
<accession>A0ABQ0GF05</accession>
<proteinExistence type="predicted"/>
<dbReference type="RefSeq" id="XP_070918086.1">
    <property type="nucleotide sequence ID" value="XM_071061985.1"/>
</dbReference>
<keyword evidence="3" id="KW-1185">Reference proteome</keyword>
<evidence type="ECO:0000256" key="1">
    <source>
        <dbReference type="SAM" id="MobiDB-lite"/>
    </source>
</evidence>
<feature type="compositionally biased region" description="Low complexity" evidence="1">
    <location>
        <begin position="139"/>
        <end position="148"/>
    </location>
</feature>
<dbReference type="GeneID" id="98177308"/>
<name>A0ABQ0GF05_9PEZI</name>
<gene>
    <name evidence="2" type="ORF">MFIFM68171_06565</name>
</gene>
<feature type="compositionally biased region" description="Polar residues" evidence="1">
    <location>
        <begin position="106"/>
        <end position="124"/>
    </location>
</feature>
<organism evidence="2 3">
    <name type="scientific">Madurella fahalii</name>
    <dbReference type="NCBI Taxonomy" id="1157608"/>
    <lineage>
        <taxon>Eukaryota</taxon>
        <taxon>Fungi</taxon>
        <taxon>Dikarya</taxon>
        <taxon>Ascomycota</taxon>
        <taxon>Pezizomycotina</taxon>
        <taxon>Sordariomycetes</taxon>
        <taxon>Sordariomycetidae</taxon>
        <taxon>Sordariales</taxon>
        <taxon>Sordariales incertae sedis</taxon>
        <taxon>Madurella</taxon>
    </lineage>
</organism>